<proteinExistence type="predicted"/>
<dbReference type="AlphaFoldDB" id="A0A0F9MUJ7"/>
<name>A0A0F9MUJ7_9ZZZZ</name>
<organism evidence="1">
    <name type="scientific">marine sediment metagenome</name>
    <dbReference type="NCBI Taxonomy" id="412755"/>
    <lineage>
        <taxon>unclassified sequences</taxon>
        <taxon>metagenomes</taxon>
        <taxon>ecological metagenomes</taxon>
    </lineage>
</organism>
<accession>A0A0F9MUJ7</accession>
<dbReference type="EMBL" id="LAZR01004186">
    <property type="protein sequence ID" value="KKN10985.1"/>
    <property type="molecule type" value="Genomic_DNA"/>
</dbReference>
<gene>
    <name evidence="1" type="ORF">LCGC14_1031100</name>
</gene>
<reference evidence="1" key="1">
    <citation type="journal article" date="2015" name="Nature">
        <title>Complex archaea that bridge the gap between prokaryotes and eukaryotes.</title>
        <authorList>
            <person name="Spang A."/>
            <person name="Saw J.H."/>
            <person name="Jorgensen S.L."/>
            <person name="Zaremba-Niedzwiedzka K."/>
            <person name="Martijn J."/>
            <person name="Lind A.E."/>
            <person name="van Eijk R."/>
            <person name="Schleper C."/>
            <person name="Guy L."/>
            <person name="Ettema T.J."/>
        </authorList>
    </citation>
    <scope>NUCLEOTIDE SEQUENCE</scope>
</reference>
<sequence length="122" mass="14114">MDNYIGFDLAINNYYNPIVGNLYFGKTLDIKPVDLIYAIRKYEMEDDILQNFNISSPNTLNKKLILFCIGIDIDGTLFNARAYVLKPFIELGNSLISLRRLFIKIDLNKELFEISNEVNNLI</sequence>
<comment type="caution">
    <text evidence="1">The sequence shown here is derived from an EMBL/GenBank/DDBJ whole genome shotgun (WGS) entry which is preliminary data.</text>
</comment>
<evidence type="ECO:0000313" key="1">
    <source>
        <dbReference type="EMBL" id="KKN10985.1"/>
    </source>
</evidence>
<protein>
    <submittedName>
        <fullName evidence="1">Uncharacterized protein</fullName>
    </submittedName>
</protein>